<reference evidence="2" key="1">
    <citation type="submission" date="2017-07" db="EMBL/GenBank/DDBJ databases">
        <title>Taro Niue Genome Assembly and Annotation.</title>
        <authorList>
            <person name="Atibalentja N."/>
            <person name="Keating K."/>
            <person name="Fields C.J."/>
        </authorList>
    </citation>
    <scope>NUCLEOTIDE SEQUENCE</scope>
    <source>
        <strain evidence="2">Niue_2</strain>
        <tissue evidence="2">Leaf</tissue>
    </source>
</reference>
<accession>A0A843XI52</accession>
<name>A0A843XI52_COLES</name>
<proteinExistence type="predicted"/>
<keyword evidence="3" id="KW-1185">Reference proteome</keyword>
<evidence type="ECO:0000313" key="2">
    <source>
        <dbReference type="EMBL" id="MQM19318.1"/>
    </source>
</evidence>
<sequence length="120" mass="13214">YGRTTVPRLASLGGSGATKSEAVRKGLAGLCREEHPKRPRRPRPTTRALQMTQRRCPKHHFPLRSRVRDSTMPTARICSSPRTLPLRRTRTGVPGNGSNLSHETSPQVPSTGRMTSVGSY</sequence>
<gene>
    <name evidence="2" type="ORF">Taro_052322</name>
</gene>
<feature type="compositionally biased region" description="Basic residues" evidence="1">
    <location>
        <begin position="55"/>
        <end position="65"/>
    </location>
</feature>
<organism evidence="2 3">
    <name type="scientific">Colocasia esculenta</name>
    <name type="common">Wild taro</name>
    <name type="synonym">Arum esculentum</name>
    <dbReference type="NCBI Taxonomy" id="4460"/>
    <lineage>
        <taxon>Eukaryota</taxon>
        <taxon>Viridiplantae</taxon>
        <taxon>Streptophyta</taxon>
        <taxon>Embryophyta</taxon>
        <taxon>Tracheophyta</taxon>
        <taxon>Spermatophyta</taxon>
        <taxon>Magnoliopsida</taxon>
        <taxon>Liliopsida</taxon>
        <taxon>Araceae</taxon>
        <taxon>Aroideae</taxon>
        <taxon>Colocasieae</taxon>
        <taxon>Colocasia</taxon>
    </lineage>
</organism>
<dbReference type="AlphaFoldDB" id="A0A843XI52"/>
<protein>
    <submittedName>
        <fullName evidence="2">Uncharacterized protein</fullName>
    </submittedName>
</protein>
<feature type="non-terminal residue" evidence="2">
    <location>
        <position position="1"/>
    </location>
</feature>
<feature type="compositionally biased region" description="Polar residues" evidence="1">
    <location>
        <begin position="96"/>
        <end position="120"/>
    </location>
</feature>
<comment type="caution">
    <text evidence="2">The sequence shown here is derived from an EMBL/GenBank/DDBJ whole genome shotgun (WGS) entry which is preliminary data.</text>
</comment>
<dbReference type="Proteomes" id="UP000652761">
    <property type="component" value="Unassembled WGS sequence"/>
</dbReference>
<evidence type="ECO:0000313" key="3">
    <source>
        <dbReference type="Proteomes" id="UP000652761"/>
    </source>
</evidence>
<feature type="region of interest" description="Disordered" evidence="1">
    <location>
        <begin position="1"/>
        <end position="120"/>
    </location>
</feature>
<evidence type="ECO:0000256" key="1">
    <source>
        <dbReference type="SAM" id="MobiDB-lite"/>
    </source>
</evidence>
<dbReference type="EMBL" id="NMUH01008833">
    <property type="protein sequence ID" value="MQM19318.1"/>
    <property type="molecule type" value="Genomic_DNA"/>
</dbReference>